<evidence type="ECO:0000256" key="11">
    <source>
        <dbReference type="SAM" id="Phobius"/>
    </source>
</evidence>
<evidence type="ECO:0000256" key="5">
    <source>
        <dbReference type="ARBA" id="ARBA00022692"/>
    </source>
</evidence>
<comment type="catalytic activity">
    <reaction evidence="9">
        <text>3',3'-c-di-GMP + H2O = 5'-phosphoguanylyl(3'-&gt;5')guanosine + H(+)</text>
        <dbReference type="Rhea" id="RHEA:24902"/>
        <dbReference type="ChEBI" id="CHEBI:15377"/>
        <dbReference type="ChEBI" id="CHEBI:15378"/>
        <dbReference type="ChEBI" id="CHEBI:58754"/>
        <dbReference type="ChEBI" id="CHEBI:58805"/>
        <dbReference type="EC" id="3.1.4.52"/>
    </reaction>
</comment>
<dbReference type="InterPro" id="IPR024744">
    <property type="entry name" value="CSS-motif_dom"/>
</dbReference>
<dbReference type="PANTHER" id="PTHR33121:SF79">
    <property type="entry name" value="CYCLIC DI-GMP PHOSPHODIESTERASE PDED-RELATED"/>
    <property type="match status" value="1"/>
</dbReference>
<dbReference type="Proteomes" id="UP000295722">
    <property type="component" value="Unassembled WGS sequence"/>
</dbReference>
<proteinExistence type="predicted"/>
<comment type="subcellular location">
    <subcellularLocation>
        <location evidence="1">Cell membrane</location>
        <topology evidence="1">Multi-pass membrane protein</topology>
    </subcellularLocation>
</comment>
<evidence type="ECO:0000256" key="6">
    <source>
        <dbReference type="ARBA" id="ARBA00022801"/>
    </source>
</evidence>
<feature type="transmembrane region" description="Helical" evidence="11">
    <location>
        <begin position="51"/>
        <end position="71"/>
    </location>
</feature>
<keyword evidence="3" id="KW-1003">Cell membrane</keyword>
<dbReference type="InterPro" id="IPR001633">
    <property type="entry name" value="EAL_dom"/>
</dbReference>
<keyword evidence="14" id="KW-1185">Reference proteome</keyword>
<dbReference type="PANTHER" id="PTHR33121">
    <property type="entry name" value="CYCLIC DI-GMP PHOSPHODIESTERASE PDEF"/>
    <property type="match status" value="1"/>
</dbReference>
<evidence type="ECO:0000259" key="12">
    <source>
        <dbReference type="PROSITE" id="PS50883"/>
    </source>
</evidence>
<dbReference type="Pfam" id="PF00563">
    <property type="entry name" value="EAL"/>
    <property type="match status" value="1"/>
</dbReference>
<organism evidence="13 14">
    <name type="scientific">Paraburkholderia silviterrae</name>
    <dbReference type="NCBI Taxonomy" id="2528715"/>
    <lineage>
        <taxon>Bacteria</taxon>
        <taxon>Pseudomonadati</taxon>
        <taxon>Pseudomonadota</taxon>
        <taxon>Betaproteobacteria</taxon>
        <taxon>Burkholderiales</taxon>
        <taxon>Burkholderiaceae</taxon>
        <taxon>Paraburkholderia</taxon>
    </lineage>
</organism>
<evidence type="ECO:0000256" key="9">
    <source>
        <dbReference type="ARBA" id="ARBA00034290"/>
    </source>
</evidence>
<dbReference type="InterPro" id="IPR035919">
    <property type="entry name" value="EAL_sf"/>
</dbReference>
<evidence type="ECO:0000256" key="7">
    <source>
        <dbReference type="ARBA" id="ARBA00022989"/>
    </source>
</evidence>
<evidence type="ECO:0000256" key="10">
    <source>
        <dbReference type="SAM" id="MobiDB-lite"/>
    </source>
</evidence>
<keyword evidence="7 11" id="KW-1133">Transmembrane helix</keyword>
<dbReference type="EC" id="3.1.4.52" evidence="2"/>
<evidence type="ECO:0000256" key="8">
    <source>
        <dbReference type="ARBA" id="ARBA00023136"/>
    </source>
</evidence>
<keyword evidence="5 11" id="KW-0812">Transmembrane</keyword>
<accession>A0A4R5M6E0</accession>
<dbReference type="AlphaFoldDB" id="A0A4R5M6E0"/>
<dbReference type="InterPro" id="IPR050706">
    <property type="entry name" value="Cyclic-di-GMP_PDE-like"/>
</dbReference>
<protein>
    <recommendedName>
        <fullName evidence="2">cyclic-guanylate-specific phosphodiesterase</fullName>
        <ecNumber evidence="2">3.1.4.52</ecNumber>
    </recommendedName>
</protein>
<keyword evidence="4" id="KW-0973">c-di-GMP</keyword>
<feature type="region of interest" description="Disordered" evidence="10">
    <location>
        <begin position="1"/>
        <end position="34"/>
    </location>
</feature>
<comment type="caution">
    <text evidence="13">The sequence shown here is derived from an EMBL/GenBank/DDBJ whole genome shotgun (WGS) entry which is preliminary data.</text>
</comment>
<dbReference type="EMBL" id="SMRP01000010">
    <property type="protein sequence ID" value="TDG21684.1"/>
    <property type="molecule type" value="Genomic_DNA"/>
</dbReference>
<sequence length="569" mass="61966">MPSPALKGCRWRPPPGGREAHLPEFDSRASPKLQPSAQSSARRIWARASQVGVMVFAAALPVLLCVAFTRYEAARLVRSEAELASNFVVNQVMAIVGRARDAAQGFVPRAAEPCSKLAAALTLGTATQPYIRTLNIVDGDRLACSSALGQQSIAAHVFTAGDGRMPRGDWLAIVPRTPMVTDRPALLVGVRAPGARAVIAVVDSQYLLDLLHAAAPLSAYREAELRVGTGTSLREASGDAPIASSPVVADTRKLFASSVIDLRLYGEPAHLNKAWGALLLRYMPWVAAFSGLLAWLVHRAQRNRQSRREQLLRAMRAGEFHVEYQPLYGVESGRCEGAEALLRWVRPGMGAVRPDEFIPGAEEDGVIVPLTQHLLKLIARDVMLWGTRPGFHLGINFAPEHLSGADLLPDVRRFMGVIAGRRIQTVLEITERSIMRNTEHARRNLEALRAEGVQVAIDDFGTGFCALSYLEKFPFDILKIDRGFVLTIDAEGRSAVVLDAIIGLAHSLGARLVAEGVASQAQFEYLRARGTHYIQGFLYAKPMPADVFSRWYSRAGSEVSADPAVTARH</sequence>
<dbReference type="OrthoDB" id="9813903at2"/>
<dbReference type="Pfam" id="PF12792">
    <property type="entry name" value="CSS-motif"/>
    <property type="match status" value="1"/>
</dbReference>
<keyword evidence="6" id="KW-0378">Hydrolase</keyword>
<dbReference type="GO" id="GO:0005886">
    <property type="term" value="C:plasma membrane"/>
    <property type="evidence" value="ECO:0007669"/>
    <property type="project" value="UniProtKB-SubCell"/>
</dbReference>
<evidence type="ECO:0000256" key="4">
    <source>
        <dbReference type="ARBA" id="ARBA00022636"/>
    </source>
</evidence>
<evidence type="ECO:0000313" key="14">
    <source>
        <dbReference type="Proteomes" id="UP000295722"/>
    </source>
</evidence>
<dbReference type="CDD" id="cd01948">
    <property type="entry name" value="EAL"/>
    <property type="match status" value="1"/>
</dbReference>
<keyword evidence="8 11" id="KW-0472">Membrane</keyword>
<dbReference type="Gene3D" id="3.20.20.450">
    <property type="entry name" value="EAL domain"/>
    <property type="match status" value="1"/>
</dbReference>
<evidence type="ECO:0000313" key="13">
    <source>
        <dbReference type="EMBL" id="TDG21684.1"/>
    </source>
</evidence>
<reference evidence="13 14" key="1">
    <citation type="submission" date="2019-03" db="EMBL/GenBank/DDBJ databases">
        <title>Paraburkholderia sp. 4M-K11, isolated from subtropical forest soil.</title>
        <authorList>
            <person name="Gao Z.-H."/>
            <person name="Qiu L.-H."/>
        </authorList>
    </citation>
    <scope>NUCLEOTIDE SEQUENCE [LARGE SCALE GENOMIC DNA]</scope>
    <source>
        <strain evidence="13 14">4M-K11</strain>
    </source>
</reference>
<dbReference type="SUPFAM" id="SSF141868">
    <property type="entry name" value="EAL domain-like"/>
    <property type="match status" value="1"/>
</dbReference>
<dbReference type="SMART" id="SM00052">
    <property type="entry name" value="EAL"/>
    <property type="match status" value="1"/>
</dbReference>
<feature type="domain" description="EAL" evidence="12">
    <location>
        <begin position="304"/>
        <end position="556"/>
    </location>
</feature>
<name>A0A4R5M6E0_9BURK</name>
<evidence type="ECO:0000256" key="3">
    <source>
        <dbReference type="ARBA" id="ARBA00022475"/>
    </source>
</evidence>
<dbReference type="PROSITE" id="PS50883">
    <property type="entry name" value="EAL"/>
    <property type="match status" value="1"/>
</dbReference>
<dbReference type="GO" id="GO:0071111">
    <property type="term" value="F:cyclic-guanylate-specific phosphodiesterase activity"/>
    <property type="evidence" value="ECO:0007669"/>
    <property type="project" value="UniProtKB-EC"/>
</dbReference>
<gene>
    <name evidence="13" type="ORF">EYW47_20100</name>
</gene>
<evidence type="ECO:0000256" key="2">
    <source>
        <dbReference type="ARBA" id="ARBA00012282"/>
    </source>
</evidence>
<evidence type="ECO:0000256" key="1">
    <source>
        <dbReference type="ARBA" id="ARBA00004651"/>
    </source>
</evidence>
<feature type="compositionally biased region" description="Basic and acidic residues" evidence="10">
    <location>
        <begin position="18"/>
        <end position="29"/>
    </location>
</feature>